<keyword evidence="9 12" id="KW-0961">Cell wall biogenesis/degradation</keyword>
<dbReference type="Pfam" id="PF00275">
    <property type="entry name" value="EPSP_synthase"/>
    <property type="match status" value="1"/>
</dbReference>
<dbReference type="CDD" id="cd01555">
    <property type="entry name" value="UdpNAET"/>
    <property type="match status" value="1"/>
</dbReference>
<feature type="binding site" evidence="12">
    <location>
        <position position="99"/>
    </location>
    <ligand>
        <name>UDP-N-acetyl-alpha-D-glucosamine</name>
        <dbReference type="ChEBI" id="CHEBI:57705"/>
    </ligand>
</feature>
<evidence type="ECO:0000256" key="4">
    <source>
        <dbReference type="ARBA" id="ARBA00022618"/>
    </source>
</evidence>
<comment type="catalytic activity">
    <reaction evidence="11 12">
        <text>phosphoenolpyruvate + UDP-N-acetyl-alpha-D-glucosamine = UDP-N-acetyl-3-O-(1-carboxyvinyl)-alpha-D-glucosamine + phosphate</text>
        <dbReference type="Rhea" id="RHEA:18681"/>
        <dbReference type="ChEBI" id="CHEBI:43474"/>
        <dbReference type="ChEBI" id="CHEBI:57705"/>
        <dbReference type="ChEBI" id="CHEBI:58702"/>
        <dbReference type="ChEBI" id="CHEBI:68483"/>
        <dbReference type="EC" id="2.5.1.7"/>
    </reaction>
</comment>
<keyword evidence="3 12" id="KW-0963">Cytoplasm</keyword>
<keyword evidence="12" id="KW-0670">Pyruvate</keyword>
<evidence type="ECO:0000256" key="1">
    <source>
        <dbReference type="ARBA" id="ARBA00004496"/>
    </source>
</evidence>
<evidence type="ECO:0000256" key="12">
    <source>
        <dbReference type="HAMAP-Rule" id="MF_00111"/>
    </source>
</evidence>
<comment type="pathway">
    <text evidence="2 12">Cell wall biogenesis; peptidoglycan biosynthesis.</text>
</comment>
<reference evidence="14 15" key="1">
    <citation type="submission" date="2023-05" db="EMBL/GenBank/DDBJ databases">
        <authorList>
            <person name="Guo Y."/>
        </authorList>
    </citation>
    <scope>NUCLEOTIDE SEQUENCE [LARGE SCALE GENOMIC DNA]</scope>
    <source>
        <strain evidence="14 15">GR2756</strain>
    </source>
</reference>
<feature type="active site" description="Proton donor" evidence="12">
    <location>
        <position position="123"/>
    </location>
</feature>
<comment type="caution">
    <text evidence="14">The sequence shown here is derived from an EMBL/GenBank/DDBJ whole genome shotgun (WGS) entry which is preliminary data.</text>
</comment>
<dbReference type="InterPro" id="IPR001986">
    <property type="entry name" value="Enolpyruvate_Tfrase_dom"/>
</dbReference>
<sequence>MDRIIIRGGNRLQGRIQISGAKNAALTLLPCALLTDEPLTLRNLPRLADVDSFGHLLNQLGVSTMVEGAKADEFGRVMTLRASNITSTVAPYDIVRKMRASILVLGPLLARAGEATVSLPGGCAIGNRPIDLHLKALEALGARIELTAGYVKAIAPDGGLRGGTINFPVVSVGATENALMAAVLAKGVTTIENAAREPEITDLAKCLIAMGARIDGLRTDTLTVHGKDRLHGATYSVMPDRIEAGSYACAAAITGGTLELKGASKETMPSILSGLSDAGLIVEDVPGGIKVSADGKLRPLSLSTAPFPAFPTDMQAQFMSMLSLADGTSLLTETIFENRYMHVPELIRMGADIEVRGRSAVVRGVDKLIGAQVMATDLRASMSLILAGLAAEGETQVNRVYHLDRGYERLEEKLQAVGADIERVSDG</sequence>
<protein>
    <recommendedName>
        <fullName evidence="12">UDP-N-acetylglucosamine 1-carboxyvinyltransferase</fullName>
        <ecNumber evidence="12">2.5.1.7</ecNumber>
    </recommendedName>
    <alternativeName>
        <fullName evidence="12">Enoylpyruvate transferase</fullName>
    </alternativeName>
    <alternativeName>
        <fullName evidence="12">UDP-N-acetylglucosamine enolpyruvyl transferase</fullName>
        <shortName evidence="12">EPT</shortName>
    </alternativeName>
</protein>
<keyword evidence="15" id="KW-1185">Reference proteome</keyword>
<keyword evidence="8 12" id="KW-0131">Cell cycle</keyword>
<dbReference type="HAMAP" id="MF_00111">
    <property type="entry name" value="MurA"/>
    <property type="match status" value="1"/>
</dbReference>
<evidence type="ECO:0000313" key="14">
    <source>
        <dbReference type="EMBL" id="MDT9598117.1"/>
    </source>
</evidence>
<dbReference type="Proteomes" id="UP001259572">
    <property type="component" value="Unassembled WGS sequence"/>
</dbReference>
<dbReference type="PANTHER" id="PTHR43783:SF1">
    <property type="entry name" value="UDP-N-ACETYLGLUCOSAMINE 1-CARBOXYVINYLTRANSFERASE"/>
    <property type="match status" value="1"/>
</dbReference>
<name>A0ABU3Q3W3_9SPHN</name>
<dbReference type="SUPFAM" id="SSF55205">
    <property type="entry name" value="EPT/RTPC-like"/>
    <property type="match status" value="1"/>
</dbReference>
<feature type="binding site" evidence="12">
    <location>
        <begin position="128"/>
        <end position="132"/>
    </location>
    <ligand>
        <name>UDP-N-acetyl-alpha-D-glucosamine</name>
        <dbReference type="ChEBI" id="CHEBI:57705"/>
    </ligand>
</feature>
<evidence type="ECO:0000256" key="2">
    <source>
        <dbReference type="ARBA" id="ARBA00004752"/>
    </source>
</evidence>
<dbReference type="NCBIfam" id="TIGR01072">
    <property type="entry name" value="murA"/>
    <property type="match status" value="1"/>
</dbReference>
<evidence type="ECO:0000256" key="3">
    <source>
        <dbReference type="ARBA" id="ARBA00022490"/>
    </source>
</evidence>
<dbReference type="InterPro" id="IPR013792">
    <property type="entry name" value="RNA3'P_cycl/enolpyr_Trfase_a/b"/>
</dbReference>
<evidence type="ECO:0000259" key="13">
    <source>
        <dbReference type="Pfam" id="PF00275"/>
    </source>
</evidence>
<evidence type="ECO:0000256" key="11">
    <source>
        <dbReference type="ARBA" id="ARBA00047527"/>
    </source>
</evidence>
<evidence type="ECO:0000256" key="7">
    <source>
        <dbReference type="ARBA" id="ARBA00022984"/>
    </source>
</evidence>
<feature type="domain" description="Enolpyruvate transferase" evidence="13">
    <location>
        <begin position="7"/>
        <end position="414"/>
    </location>
</feature>
<feature type="modified residue" description="2-(S-cysteinyl)pyruvic acid O-phosphothioketal" evidence="12">
    <location>
        <position position="123"/>
    </location>
</feature>
<dbReference type="GO" id="GO:0008760">
    <property type="term" value="F:UDP-N-acetylglucosamine 1-carboxyvinyltransferase activity"/>
    <property type="evidence" value="ECO:0007669"/>
    <property type="project" value="UniProtKB-EC"/>
</dbReference>
<comment type="function">
    <text evidence="12">Cell wall formation. Adds enolpyruvyl to UDP-N-acetylglucosamine.</text>
</comment>
<dbReference type="InterPro" id="IPR050068">
    <property type="entry name" value="MurA_subfamily"/>
</dbReference>
<dbReference type="Gene3D" id="3.65.10.10">
    <property type="entry name" value="Enolpyruvate transferase domain"/>
    <property type="match status" value="2"/>
</dbReference>
<comment type="caution">
    <text evidence="12">Lacks conserved residue(s) required for the propagation of feature annotation.</text>
</comment>
<dbReference type="PANTHER" id="PTHR43783">
    <property type="entry name" value="UDP-N-ACETYLGLUCOSAMINE 1-CARBOXYVINYLTRANSFERASE"/>
    <property type="match status" value="1"/>
</dbReference>
<evidence type="ECO:0000313" key="15">
    <source>
        <dbReference type="Proteomes" id="UP001259572"/>
    </source>
</evidence>
<dbReference type="RefSeq" id="WP_315723880.1">
    <property type="nucleotide sequence ID" value="NZ_JAVUPU010000002.1"/>
</dbReference>
<keyword evidence="6 12" id="KW-0133">Cell shape</keyword>
<dbReference type="EC" id="2.5.1.7" evidence="12"/>
<dbReference type="InterPro" id="IPR005750">
    <property type="entry name" value="UDP_GlcNAc_COvinyl_MurA"/>
</dbReference>
<evidence type="ECO:0000256" key="6">
    <source>
        <dbReference type="ARBA" id="ARBA00022960"/>
    </source>
</evidence>
<feature type="binding site" evidence="12">
    <location>
        <begin position="22"/>
        <end position="23"/>
    </location>
    <ligand>
        <name>phosphoenolpyruvate</name>
        <dbReference type="ChEBI" id="CHEBI:58702"/>
    </ligand>
</feature>
<keyword evidence="4 12" id="KW-0132">Cell division</keyword>
<evidence type="ECO:0000256" key="10">
    <source>
        <dbReference type="ARBA" id="ARBA00038367"/>
    </source>
</evidence>
<dbReference type="EMBL" id="JAVUPU010000002">
    <property type="protein sequence ID" value="MDT9598117.1"/>
    <property type="molecule type" value="Genomic_DNA"/>
</dbReference>
<dbReference type="NCBIfam" id="NF006873">
    <property type="entry name" value="PRK09369.1"/>
    <property type="match status" value="1"/>
</dbReference>
<comment type="similarity">
    <text evidence="10 12">Belongs to the EPSP synthase family. MurA subfamily.</text>
</comment>
<proteinExistence type="inferred from homology"/>
<evidence type="ECO:0000256" key="5">
    <source>
        <dbReference type="ARBA" id="ARBA00022679"/>
    </source>
</evidence>
<accession>A0ABU3Q3W3</accession>
<comment type="subcellular location">
    <subcellularLocation>
        <location evidence="1 12">Cytoplasm</location>
    </subcellularLocation>
</comment>
<keyword evidence="7 12" id="KW-0573">Peptidoglycan synthesis</keyword>
<dbReference type="InterPro" id="IPR036968">
    <property type="entry name" value="Enolpyruvate_Tfrase_sf"/>
</dbReference>
<keyword evidence="5 12" id="KW-0808">Transferase</keyword>
<gene>
    <name evidence="12 14" type="primary">murA</name>
    <name evidence="14" type="ORF">RQX22_04020</name>
</gene>
<feature type="binding site" evidence="12">
    <location>
        <position position="313"/>
    </location>
    <ligand>
        <name>UDP-N-acetyl-alpha-D-glucosamine</name>
        <dbReference type="ChEBI" id="CHEBI:57705"/>
    </ligand>
</feature>
<evidence type="ECO:0000256" key="9">
    <source>
        <dbReference type="ARBA" id="ARBA00023316"/>
    </source>
</evidence>
<evidence type="ECO:0000256" key="8">
    <source>
        <dbReference type="ARBA" id="ARBA00023306"/>
    </source>
</evidence>
<feature type="binding site" evidence="12">
    <location>
        <position position="335"/>
    </location>
    <ligand>
        <name>UDP-N-acetyl-alpha-D-glucosamine</name>
        <dbReference type="ChEBI" id="CHEBI:57705"/>
    </ligand>
</feature>
<organism evidence="14 15">
    <name type="scientific">Sphingosinicella rhizophila</name>
    <dbReference type="NCBI Taxonomy" id="3050082"/>
    <lineage>
        <taxon>Bacteria</taxon>
        <taxon>Pseudomonadati</taxon>
        <taxon>Pseudomonadota</taxon>
        <taxon>Alphaproteobacteria</taxon>
        <taxon>Sphingomonadales</taxon>
        <taxon>Sphingosinicellaceae</taxon>
        <taxon>Sphingosinicella</taxon>
    </lineage>
</organism>